<dbReference type="EMBL" id="QJNS01000283">
    <property type="protein sequence ID" value="RYO80596.1"/>
    <property type="molecule type" value="Genomic_DNA"/>
</dbReference>
<name>A0ABY0GYT8_9PEZI</name>
<proteinExistence type="predicted"/>
<protein>
    <submittedName>
        <fullName evidence="1">Uncharacterized protein</fullName>
    </submittedName>
</protein>
<sequence length="169" mass="18049">MPACSSSTFCDNSKAILLGGPKAKEAGINGAVSTAPKRFFELPSTTGNQIDAAVAEDVEATTAAIQANGGLKAFDDYVSILYGGTWKNSNPLGETQGTMTNSTQDLLFSMKRLSQNPYPLELVKPSDPLPFDVPEDLAPRIVGVSLDELHKSGSLFVVDRNFLLVRRAD</sequence>
<dbReference type="SUPFAM" id="SSF48484">
    <property type="entry name" value="Lipoxigenase"/>
    <property type="match status" value="1"/>
</dbReference>
<dbReference type="Proteomes" id="UP000294003">
    <property type="component" value="Unassembled WGS sequence"/>
</dbReference>
<evidence type="ECO:0000313" key="2">
    <source>
        <dbReference type="Proteomes" id="UP000294003"/>
    </source>
</evidence>
<reference evidence="1 2" key="1">
    <citation type="submission" date="2018-06" db="EMBL/GenBank/DDBJ databases">
        <title>Complete Genomes of Monosporascus.</title>
        <authorList>
            <person name="Robinson A.J."/>
            <person name="Natvig D.O."/>
        </authorList>
    </citation>
    <scope>NUCLEOTIDE SEQUENCE [LARGE SCALE GENOMIC DNA]</scope>
    <source>
        <strain evidence="1 2">CBS 609.92</strain>
    </source>
</reference>
<evidence type="ECO:0000313" key="1">
    <source>
        <dbReference type="EMBL" id="RYO80596.1"/>
    </source>
</evidence>
<comment type="caution">
    <text evidence="1">The sequence shown here is derived from an EMBL/GenBank/DDBJ whole genome shotgun (WGS) entry which is preliminary data.</text>
</comment>
<dbReference type="InterPro" id="IPR036226">
    <property type="entry name" value="LipOase_C_sf"/>
</dbReference>
<organism evidence="1 2">
    <name type="scientific">Monosporascus cannonballus</name>
    <dbReference type="NCBI Taxonomy" id="155416"/>
    <lineage>
        <taxon>Eukaryota</taxon>
        <taxon>Fungi</taxon>
        <taxon>Dikarya</taxon>
        <taxon>Ascomycota</taxon>
        <taxon>Pezizomycotina</taxon>
        <taxon>Sordariomycetes</taxon>
        <taxon>Xylariomycetidae</taxon>
        <taxon>Xylariales</taxon>
        <taxon>Xylariales incertae sedis</taxon>
        <taxon>Monosporascus</taxon>
    </lineage>
</organism>
<accession>A0ABY0GYT8</accession>
<gene>
    <name evidence="1" type="ORF">DL762_007559</name>
</gene>
<keyword evidence="2" id="KW-1185">Reference proteome</keyword>